<feature type="region of interest" description="Disordered" evidence="1">
    <location>
        <begin position="634"/>
        <end position="754"/>
    </location>
</feature>
<gene>
    <name evidence="2" type="ORF">PANDA_012345</name>
</gene>
<feature type="region of interest" description="Disordered" evidence="1">
    <location>
        <begin position="524"/>
        <end position="563"/>
    </location>
</feature>
<reference evidence="2" key="1">
    <citation type="journal article" date="2010" name="Nature">
        <title>The sequence and de novo assembly of the giant panda genome.</title>
        <authorList>
            <person name="Li R."/>
            <person name="Fan W."/>
            <person name="Tian G."/>
            <person name="Zhu H."/>
            <person name="He L."/>
            <person name="Cai J."/>
            <person name="Huang Q."/>
            <person name="Cai Q."/>
            <person name="Li B."/>
            <person name="Bai Y."/>
            <person name="Zhang Z."/>
            <person name="Zhang Y."/>
            <person name="Wang W."/>
            <person name="Li J."/>
            <person name="Wei F."/>
            <person name="Li H."/>
            <person name="Jian M."/>
            <person name="Li J."/>
            <person name="Zhang Z."/>
            <person name="Nielsen R."/>
            <person name="Li D."/>
            <person name="Gu W."/>
            <person name="Yang Z."/>
            <person name="Xuan Z."/>
            <person name="Ryder O.A."/>
            <person name="Leung F.C."/>
            <person name="Zhou Y."/>
            <person name="Cao J."/>
            <person name="Sun X."/>
            <person name="Fu Y."/>
            <person name="Fang X."/>
            <person name="Guo X."/>
            <person name="Wang B."/>
            <person name="Hou R."/>
            <person name="Shen F."/>
            <person name="Mu B."/>
            <person name="Ni P."/>
            <person name="Lin R."/>
            <person name="Qian W."/>
            <person name="Wang G."/>
            <person name="Yu C."/>
            <person name="Nie W."/>
            <person name="Wang J."/>
            <person name="Wu Z."/>
            <person name="Liang H."/>
            <person name="Min J."/>
            <person name="Wu Q."/>
            <person name="Cheng S."/>
            <person name="Ruan J."/>
            <person name="Wang M."/>
            <person name="Shi Z."/>
            <person name="Wen M."/>
            <person name="Liu B."/>
            <person name="Ren X."/>
            <person name="Zheng H."/>
            <person name="Dong D."/>
            <person name="Cook K."/>
            <person name="Shan G."/>
            <person name="Zhang H."/>
            <person name="Kosiol C."/>
            <person name="Xie X."/>
            <person name="Lu Z."/>
            <person name="Zheng H."/>
            <person name="Li Y."/>
            <person name="Steiner C.C."/>
            <person name="Lam T.T."/>
            <person name="Lin S."/>
            <person name="Zhang Q."/>
            <person name="Li G."/>
            <person name="Tian J."/>
            <person name="Gong T."/>
            <person name="Liu H."/>
            <person name="Zhang D."/>
            <person name="Fang L."/>
            <person name="Ye C."/>
            <person name="Zhang J."/>
            <person name="Hu W."/>
            <person name="Xu A."/>
            <person name="Ren Y."/>
            <person name="Zhang G."/>
            <person name="Bruford M.W."/>
            <person name="Li Q."/>
            <person name="Ma L."/>
            <person name="Guo Y."/>
            <person name="An N."/>
            <person name="Hu Y."/>
            <person name="Zheng Y."/>
            <person name="Shi Y."/>
            <person name="Li Z."/>
            <person name="Liu Q."/>
            <person name="Chen Y."/>
            <person name="Zhao J."/>
            <person name="Qu N."/>
            <person name="Zhao S."/>
            <person name="Tian F."/>
            <person name="Wang X."/>
            <person name="Wang H."/>
            <person name="Xu L."/>
            <person name="Liu X."/>
            <person name="Vinar T."/>
            <person name="Wang Y."/>
            <person name="Lam T.W."/>
            <person name="Yiu S.M."/>
            <person name="Liu S."/>
            <person name="Zhang H."/>
            <person name="Li D."/>
            <person name="Huang Y."/>
            <person name="Wang X."/>
            <person name="Yang G."/>
            <person name="Jiang Z."/>
            <person name="Wang J."/>
            <person name="Qin N."/>
            <person name="Li L."/>
            <person name="Li J."/>
            <person name="Bolund L."/>
            <person name="Kristiansen K."/>
            <person name="Wong G.K."/>
            <person name="Olson M."/>
            <person name="Zhang X."/>
            <person name="Li S."/>
            <person name="Yang H."/>
            <person name="Wang J."/>
            <person name="Wang J."/>
        </authorList>
    </citation>
    <scope>NUCLEOTIDE SEQUENCE [LARGE SCALE GENOMIC DNA]</scope>
</reference>
<feature type="compositionally biased region" description="Polar residues" evidence="1">
    <location>
        <begin position="393"/>
        <end position="402"/>
    </location>
</feature>
<feature type="region of interest" description="Disordered" evidence="1">
    <location>
        <begin position="391"/>
        <end position="424"/>
    </location>
</feature>
<feature type="compositionally biased region" description="Low complexity" evidence="1">
    <location>
        <begin position="271"/>
        <end position="286"/>
    </location>
</feature>
<organism evidence="2">
    <name type="scientific">Ailuropoda melanoleuca</name>
    <name type="common">Giant panda</name>
    <dbReference type="NCBI Taxonomy" id="9646"/>
    <lineage>
        <taxon>Eukaryota</taxon>
        <taxon>Metazoa</taxon>
        <taxon>Chordata</taxon>
        <taxon>Craniata</taxon>
        <taxon>Vertebrata</taxon>
        <taxon>Euteleostomi</taxon>
        <taxon>Mammalia</taxon>
        <taxon>Eutheria</taxon>
        <taxon>Laurasiatheria</taxon>
        <taxon>Carnivora</taxon>
        <taxon>Caniformia</taxon>
        <taxon>Ursidae</taxon>
        <taxon>Ailuropoda</taxon>
    </lineage>
</organism>
<dbReference type="InParanoid" id="D2HLH3"/>
<proteinExistence type="predicted"/>
<feature type="region of interest" description="Disordered" evidence="1">
    <location>
        <begin position="770"/>
        <end position="818"/>
    </location>
</feature>
<feature type="region of interest" description="Disordered" evidence="1">
    <location>
        <begin position="581"/>
        <end position="604"/>
    </location>
</feature>
<sequence>MAEFNKIPHTLTIRELQRAEICSGPEGGSVYREGLLQAPQAGCGLGQTQSTGVVGHPVKLSQHSEVAKRAISAGSLRVQSLQKQGRGTSAPGQMDMAIRFRHSKCESRGVRTVTKVKAAVETGTFSSSALAPGKADMKQALQYRKHCINPASWADDLCRFLAKHFIMETAVSRCQWSIREATGTYSGMLMANQGSVVREQSVSRNNPHPTTDLHLLRTRTRIHTEAAVDRGRRQRPALPGAPVNLLGKAPHPIFNSLCNLKPNVTCDRNHPLSSPSLNNESSHRSSMNSRLKFQKRFYTPSPPAGETTIAKQKQSGCERRQPGRTVTVNEGQDKRHQHSARSIGHCRDARPALREARRRQALKPPASWGSLAVSRGCSGETGPSFTLAEQMAHSGTDQTSSPRPDGKRTMVKTKQTRRGRGHRETLTAPRICPTKKALPHPVSLRCAAASAQTVHALIRLLLTAPAREVAASPRTEEDSGAQTRDSSMRGHTGLQPQRHIDYGQAEPEKDEGPGEAALQSGIRLPSQTGTAPHSCAGGTSVGQPRLRTHPRPQPTPCVTPPCARSPPVPASLLDDEVHGTTTHTDTLRHGRHGTTTHTDALRHGCHGTTHTDALRHGRHGTMTHGCPAARPPWHHDTHGRPATWLPRHDTHGCPATRPPRHHDTHGRPATRPPRHHDTHGRPATRPPRHHDTHGHPATQPPQHHDTHGRPATRPPWHHDTHGRPATRPPWHHGTTTHTDALQHGHHGTTTHMDALRHGHHGTTLRTDALQHGRHGTTTHTDALQHGHHGTTTHMDALRHGHHGTTAPRHTRTPCNTATMAPRHTWTPCDTATTAPCYTRMPCNMAATAPRHTWTPCDTATTAP</sequence>
<feature type="region of interest" description="Disordered" evidence="1">
    <location>
        <begin position="269"/>
        <end position="349"/>
    </location>
</feature>
<protein>
    <submittedName>
        <fullName evidence="2">Uncharacterized protein</fullName>
    </submittedName>
</protein>
<dbReference type="EMBL" id="GL193007">
    <property type="protein sequence ID" value="EFB28671.1"/>
    <property type="molecule type" value="Genomic_DNA"/>
</dbReference>
<name>D2HLH3_AILME</name>
<feature type="compositionally biased region" description="Basic residues" evidence="1">
    <location>
        <begin position="409"/>
        <end position="421"/>
    </location>
</feature>
<feature type="region of interest" description="Disordered" evidence="1">
    <location>
        <begin position="469"/>
        <end position="498"/>
    </location>
</feature>
<evidence type="ECO:0000313" key="2">
    <source>
        <dbReference type="EMBL" id="EFB28671.1"/>
    </source>
</evidence>
<evidence type="ECO:0000256" key="1">
    <source>
        <dbReference type="SAM" id="MobiDB-lite"/>
    </source>
</evidence>
<dbReference type="AlphaFoldDB" id="D2HLH3"/>
<feature type="compositionally biased region" description="Pro residues" evidence="1">
    <location>
        <begin position="551"/>
        <end position="563"/>
    </location>
</feature>
<accession>D2HLH3</accession>